<sequence length="222" mass="24372">AQPCRLGSRTAARVAMPRDALARRGTLHAIENRLKGPGSVSAGIVLPDNTSKKSTTFRPKPSKEEVRELIAGDLRRGFVNHANSFGASFSQPPRVAAEVLDDPWKADRLMSPQRSFSRTQIKYRSQAELFPEVRDTHAARFEKLMARRKPKELTPSLAAIKSLGFVGAAPPPSASAAASAPPPTRDQLKQLTRMVLAQPHIDMPRMSPKVKSKLTRRASPRL</sequence>
<dbReference type="Proteomes" id="UP001189429">
    <property type="component" value="Unassembled WGS sequence"/>
</dbReference>
<organism evidence="2 3">
    <name type="scientific">Prorocentrum cordatum</name>
    <dbReference type="NCBI Taxonomy" id="2364126"/>
    <lineage>
        <taxon>Eukaryota</taxon>
        <taxon>Sar</taxon>
        <taxon>Alveolata</taxon>
        <taxon>Dinophyceae</taxon>
        <taxon>Prorocentrales</taxon>
        <taxon>Prorocentraceae</taxon>
        <taxon>Prorocentrum</taxon>
    </lineage>
</organism>
<feature type="region of interest" description="Disordered" evidence="1">
    <location>
        <begin position="169"/>
        <end position="222"/>
    </location>
</feature>
<accession>A0ABN9Q796</accession>
<evidence type="ECO:0000256" key="1">
    <source>
        <dbReference type="SAM" id="MobiDB-lite"/>
    </source>
</evidence>
<evidence type="ECO:0000313" key="3">
    <source>
        <dbReference type="Proteomes" id="UP001189429"/>
    </source>
</evidence>
<feature type="non-terminal residue" evidence="2">
    <location>
        <position position="1"/>
    </location>
</feature>
<gene>
    <name evidence="2" type="ORF">PCOR1329_LOCUS9446</name>
</gene>
<evidence type="ECO:0000313" key="2">
    <source>
        <dbReference type="EMBL" id="CAK0801656.1"/>
    </source>
</evidence>
<feature type="region of interest" description="Disordered" evidence="1">
    <location>
        <begin position="38"/>
        <end position="64"/>
    </location>
</feature>
<proteinExistence type="predicted"/>
<feature type="compositionally biased region" description="Basic residues" evidence="1">
    <location>
        <begin position="208"/>
        <end position="222"/>
    </location>
</feature>
<dbReference type="EMBL" id="CAUYUJ010002629">
    <property type="protein sequence ID" value="CAK0801656.1"/>
    <property type="molecule type" value="Genomic_DNA"/>
</dbReference>
<protein>
    <recommendedName>
        <fullName evidence="4">Ribosome biogenesis protein NOP53</fullName>
    </recommendedName>
</protein>
<evidence type="ECO:0008006" key="4">
    <source>
        <dbReference type="Google" id="ProtNLM"/>
    </source>
</evidence>
<name>A0ABN9Q796_9DINO</name>
<feature type="compositionally biased region" description="Polar residues" evidence="1">
    <location>
        <begin position="48"/>
        <end position="57"/>
    </location>
</feature>
<reference evidence="2" key="1">
    <citation type="submission" date="2023-10" db="EMBL/GenBank/DDBJ databases">
        <authorList>
            <person name="Chen Y."/>
            <person name="Shah S."/>
            <person name="Dougan E. K."/>
            <person name="Thang M."/>
            <person name="Chan C."/>
        </authorList>
    </citation>
    <scope>NUCLEOTIDE SEQUENCE [LARGE SCALE GENOMIC DNA]</scope>
</reference>
<comment type="caution">
    <text evidence="2">The sequence shown here is derived from an EMBL/GenBank/DDBJ whole genome shotgun (WGS) entry which is preliminary data.</text>
</comment>
<keyword evidence="3" id="KW-1185">Reference proteome</keyword>